<dbReference type="AlphaFoldDB" id="A0A4S8MB89"/>
<name>A0A4S8MB89_DENBC</name>
<keyword evidence="2" id="KW-1185">Reference proteome</keyword>
<protein>
    <submittedName>
        <fullName evidence="1">Uncharacterized protein</fullName>
    </submittedName>
</protein>
<evidence type="ECO:0000313" key="1">
    <source>
        <dbReference type="EMBL" id="THU99752.1"/>
    </source>
</evidence>
<evidence type="ECO:0000313" key="2">
    <source>
        <dbReference type="Proteomes" id="UP000297245"/>
    </source>
</evidence>
<feature type="non-terminal residue" evidence="1">
    <location>
        <position position="1"/>
    </location>
</feature>
<reference evidence="1 2" key="1">
    <citation type="journal article" date="2019" name="Nat. Ecol. Evol.">
        <title>Megaphylogeny resolves global patterns of mushroom evolution.</title>
        <authorList>
            <person name="Varga T."/>
            <person name="Krizsan K."/>
            <person name="Foldi C."/>
            <person name="Dima B."/>
            <person name="Sanchez-Garcia M."/>
            <person name="Sanchez-Ramirez S."/>
            <person name="Szollosi G.J."/>
            <person name="Szarkandi J.G."/>
            <person name="Papp V."/>
            <person name="Albert L."/>
            <person name="Andreopoulos W."/>
            <person name="Angelini C."/>
            <person name="Antonin V."/>
            <person name="Barry K.W."/>
            <person name="Bougher N.L."/>
            <person name="Buchanan P."/>
            <person name="Buyck B."/>
            <person name="Bense V."/>
            <person name="Catcheside P."/>
            <person name="Chovatia M."/>
            <person name="Cooper J."/>
            <person name="Damon W."/>
            <person name="Desjardin D."/>
            <person name="Finy P."/>
            <person name="Geml J."/>
            <person name="Haridas S."/>
            <person name="Hughes K."/>
            <person name="Justo A."/>
            <person name="Karasinski D."/>
            <person name="Kautmanova I."/>
            <person name="Kiss B."/>
            <person name="Kocsube S."/>
            <person name="Kotiranta H."/>
            <person name="LaButti K.M."/>
            <person name="Lechner B.E."/>
            <person name="Liimatainen K."/>
            <person name="Lipzen A."/>
            <person name="Lukacs Z."/>
            <person name="Mihaltcheva S."/>
            <person name="Morgado L.N."/>
            <person name="Niskanen T."/>
            <person name="Noordeloos M.E."/>
            <person name="Ohm R.A."/>
            <person name="Ortiz-Santana B."/>
            <person name="Ovrebo C."/>
            <person name="Racz N."/>
            <person name="Riley R."/>
            <person name="Savchenko A."/>
            <person name="Shiryaev A."/>
            <person name="Soop K."/>
            <person name="Spirin V."/>
            <person name="Szebenyi C."/>
            <person name="Tomsovsky M."/>
            <person name="Tulloss R.E."/>
            <person name="Uehling J."/>
            <person name="Grigoriev I.V."/>
            <person name="Vagvolgyi C."/>
            <person name="Papp T."/>
            <person name="Martin F.M."/>
            <person name="Miettinen O."/>
            <person name="Hibbett D.S."/>
            <person name="Nagy L.G."/>
        </authorList>
    </citation>
    <scope>NUCLEOTIDE SEQUENCE [LARGE SCALE GENOMIC DNA]</scope>
    <source>
        <strain evidence="1 2">CBS 962.96</strain>
    </source>
</reference>
<dbReference type="OrthoDB" id="3256444at2759"/>
<sequence>TTCRRHLEARHLGAYRQWCKANDVESKLPKDVKARKAQAVANAERQTTVNEHFPIKGPSERVIPYSDQLFKEASEDWLVSTDQPICAFEHPKFRNMIDIASRAPNGVKVPIPSRKATRRNIIDSFNKNLSNLRTRLNVSNFFRYYLALTICFFSRDQKSKELLVLHATVGRQVMVIPILL</sequence>
<dbReference type="Proteomes" id="UP000297245">
    <property type="component" value="Unassembled WGS sequence"/>
</dbReference>
<dbReference type="EMBL" id="ML179114">
    <property type="protein sequence ID" value="THU99752.1"/>
    <property type="molecule type" value="Genomic_DNA"/>
</dbReference>
<gene>
    <name evidence="1" type="ORF">K435DRAFT_658315</name>
</gene>
<proteinExistence type="predicted"/>
<organism evidence="1 2">
    <name type="scientific">Dendrothele bispora (strain CBS 962.96)</name>
    <dbReference type="NCBI Taxonomy" id="1314807"/>
    <lineage>
        <taxon>Eukaryota</taxon>
        <taxon>Fungi</taxon>
        <taxon>Dikarya</taxon>
        <taxon>Basidiomycota</taxon>
        <taxon>Agaricomycotina</taxon>
        <taxon>Agaricomycetes</taxon>
        <taxon>Agaricomycetidae</taxon>
        <taxon>Agaricales</taxon>
        <taxon>Agaricales incertae sedis</taxon>
        <taxon>Dendrothele</taxon>
    </lineage>
</organism>
<accession>A0A4S8MB89</accession>